<dbReference type="Gene3D" id="6.10.250.690">
    <property type="match status" value="1"/>
</dbReference>
<dbReference type="FunFam" id="3.40.50.2300:FF:000002">
    <property type="entry name" value="DNA-binding response regulator PhoP"/>
    <property type="match status" value="1"/>
</dbReference>
<evidence type="ECO:0000313" key="10">
    <source>
        <dbReference type="EMBL" id="SBT37170.1"/>
    </source>
</evidence>
<keyword evidence="4 7" id="KW-0238">DNA-binding</keyword>
<dbReference type="SUPFAM" id="SSF52172">
    <property type="entry name" value="CheY-like"/>
    <property type="match status" value="1"/>
</dbReference>
<dbReference type="InterPro" id="IPR011006">
    <property type="entry name" value="CheY-like_superfamily"/>
</dbReference>
<evidence type="ECO:0000256" key="3">
    <source>
        <dbReference type="ARBA" id="ARBA00023015"/>
    </source>
</evidence>
<evidence type="ECO:0000256" key="6">
    <source>
        <dbReference type="PROSITE-ProRule" id="PRU00169"/>
    </source>
</evidence>
<keyword evidence="1 6" id="KW-0597">Phosphoprotein</keyword>
<dbReference type="InterPro" id="IPR001789">
    <property type="entry name" value="Sig_transdc_resp-reg_receiver"/>
</dbReference>
<evidence type="ECO:0000313" key="11">
    <source>
        <dbReference type="Proteomes" id="UP000199385"/>
    </source>
</evidence>
<dbReference type="FunFam" id="1.10.10.10:FF:000005">
    <property type="entry name" value="Two-component system response regulator"/>
    <property type="match status" value="1"/>
</dbReference>
<proteinExistence type="predicted"/>
<dbReference type="InterPro" id="IPR001867">
    <property type="entry name" value="OmpR/PhoB-type_DNA-bd"/>
</dbReference>
<evidence type="ECO:0000256" key="5">
    <source>
        <dbReference type="ARBA" id="ARBA00023163"/>
    </source>
</evidence>
<feature type="domain" description="OmpR/PhoB-type" evidence="9">
    <location>
        <begin position="149"/>
        <end position="243"/>
    </location>
</feature>
<dbReference type="SMART" id="SM00862">
    <property type="entry name" value="Trans_reg_C"/>
    <property type="match status" value="1"/>
</dbReference>
<keyword evidence="5" id="KW-0804">Transcription</keyword>
<dbReference type="STRING" id="261654.GA0070611_0113"/>
<dbReference type="GO" id="GO:0005829">
    <property type="term" value="C:cytosol"/>
    <property type="evidence" value="ECO:0007669"/>
    <property type="project" value="TreeGrafter"/>
</dbReference>
<evidence type="ECO:0000256" key="1">
    <source>
        <dbReference type="ARBA" id="ARBA00022553"/>
    </source>
</evidence>
<dbReference type="SMART" id="SM00448">
    <property type="entry name" value="REC"/>
    <property type="match status" value="1"/>
</dbReference>
<feature type="DNA-binding region" description="OmpR/PhoB-type" evidence="7">
    <location>
        <begin position="149"/>
        <end position="243"/>
    </location>
</feature>
<feature type="domain" description="Response regulatory" evidence="8">
    <location>
        <begin position="27"/>
        <end position="141"/>
    </location>
</feature>
<evidence type="ECO:0000256" key="7">
    <source>
        <dbReference type="PROSITE-ProRule" id="PRU01091"/>
    </source>
</evidence>
<dbReference type="EMBL" id="LT594323">
    <property type="protein sequence ID" value="SBT37170.1"/>
    <property type="molecule type" value="Genomic_DNA"/>
</dbReference>
<dbReference type="PANTHER" id="PTHR48111:SF36">
    <property type="entry name" value="TRANSCRIPTIONAL REGULATORY PROTEIN CUTR"/>
    <property type="match status" value="1"/>
</dbReference>
<dbReference type="PROSITE" id="PS51755">
    <property type="entry name" value="OMPR_PHOB"/>
    <property type="match status" value="1"/>
</dbReference>
<evidence type="ECO:0000256" key="2">
    <source>
        <dbReference type="ARBA" id="ARBA00023012"/>
    </source>
</evidence>
<accession>A0A1A8Z067</accession>
<feature type="modified residue" description="4-aspartylphosphate" evidence="6">
    <location>
        <position position="76"/>
    </location>
</feature>
<dbReference type="CDD" id="cd00383">
    <property type="entry name" value="trans_reg_C"/>
    <property type="match status" value="1"/>
</dbReference>
<protein>
    <submittedName>
        <fullName evidence="10">DNA-binding response regulator, OmpR family, contains REC and winged-helix (WHTH) domain</fullName>
    </submittedName>
</protein>
<dbReference type="PANTHER" id="PTHR48111">
    <property type="entry name" value="REGULATOR OF RPOS"/>
    <property type="match status" value="1"/>
</dbReference>
<gene>
    <name evidence="10" type="ORF">GA0070611_0113</name>
</gene>
<dbReference type="GO" id="GO:0000156">
    <property type="term" value="F:phosphorelay response regulator activity"/>
    <property type="evidence" value="ECO:0007669"/>
    <property type="project" value="TreeGrafter"/>
</dbReference>
<dbReference type="GO" id="GO:0000976">
    <property type="term" value="F:transcription cis-regulatory region binding"/>
    <property type="evidence" value="ECO:0007669"/>
    <property type="project" value="TreeGrafter"/>
</dbReference>
<organism evidence="10 11">
    <name type="scientific">Micromonospora auratinigra</name>
    <dbReference type="NCBI Taxonomy" id="261654"/>
    <lineage>
        <taxon>Bacteria</taxon>
        <taxon>Bacillati</taxon>
        <taxon>Actinomycetota</taxon>
        <taxon>Actinomycetes</taxon>
        <taxon>Micromonosporales</taxon>
        <taxon>Micromonosporaceae</taxon>
        <taxon>Micromonospora</taxon>
    </lineage>
</organism>
<keyword evidence="2" id="KW-0902">Two-component regulatory system</keyword>
<evidence type="ECO:0000259" key="8">
    <source>
        <dbReference type="PROSITE" id="PS50110"/>
    </source>
</evidence>
<name>A0A1A8Z067_9ACTN</name>
<dbReference type="InterPro" id="IPR036388">
    <property type="entry name" value="WH-like_DNA-bd_sf"/>
</dbReference>
<keyword evidence="11" id="KW-1185">Reference proteome</keyword>
<dbReference type="Pfam" id="PF00486">
    <property type="entry name" value="Trans_reg_C"/>
    <property type="match status" value="1"/>
</dbReference>
<dbReference type="AlphaFoldDB" id="A0A1A8Z067"/>
<dbReference type="PATRIC" id="fig|261654.4.peg.110"/>
<evidence type="ECO:0000259" key="9">
    <source>
        <dbReference type="PROSITE" id="PS51755"/>
    </source>
</evidence>
<dbReference type="InterPro" id="IPR039420">
    <property type="entry name" value="WalR-like"/>
</dbReference>
<dbReference type="Gene3D" id="3.40.50.2300">
    <property type="match status" value="1"/>
</dbReference>
<evidence type="ECO:0000256" key="4">
    <source>
        <dbReference type="ARBA" id="ARBA00023125"/>
    </source>
</evidence>
<dbReference type="GO" id="GO:0032993">
    <property type="term" value="C:protein-DNA complex"/>
    <property type="evidence" value="ECO:0007669"/>
    <property type="project" value="TreeGrafter"/>
</dbReference>
<dbReference type="Gene3D" id="1.10.10.10">
    <property type="entry name" value="Winged helix-like DNA-binding domain superfamily/Winged helix DNA-binding domain"/>
    <property type="match status" value="1"/>
</dbReference>
<dbReference type="Proteomes" id="UP000199385">
    <property type="component" value="Chromosome I"/>
</dbReference>
<dbReference type="CDD" id="cd19935">
    <property type="entry name" value="REC_OmpR_CusR-like"/>
    <property type="match status" value="1"/>
</dbReference>
<reference evidence="11" key="1">
    <citation type="submission" date="2016-06" db="EMBL/GenBank/DDBJ databases">
        <authorList>
            <person name="Varghese N."/>
            <person name="Submissions Spin"/>
        </authorList>
    </citation>
    <scope>NUCLEOTIDE SEQUENCE [LARGE SCALE GENOMIC DNA]</scope>
    <source>
        <strain evidence="11">DSM 44815</strain>
    </source>
</reference>
<sequence length="243" mass="26901">MLQPGRCEAAEEIPYGVSWGWHPGRVRLLVVEDESRLAAALRRGLVAEGFAVDVAGTGPAGLDAARHGEYDAMILDVMLPGLSGYEVVRRLRAEEHWLPVLMLSAKDGEYDQADGLDCGADDYLTKPFSYVVLLARLRALLRRGAPERPSVLAVGDLRLDPARRRVTRADAEVSLTAREYALLDYLMRRAGQVVSKTELLDHVWDASLETAPNAVEVYVGYLRRKIGRDRLETVRGAGYRLST</sequence>
<dbReference type="GO" id="GO:0006355">
    <property type="term" value="P:regulation of DNA-templated transcription"/>
    <property type="evidence" value="ECO:0007669"/>
    <property type="project" value="InterPro"/>
</dbReference>
<keyword evidence="3" id="KW-0805">Transcription regulation</keyword>
<dbReference type="Pfam" id="PF00072">
    <property type="entry name" value="Response_reg"/>
    <property type="match status" value="1"/>
</dbReference>
<dbReference type="PROSITE" id="PS50110">
    <property type="entry name" value="RESPONSE_REGULATORY"/>
    <property type="match status" value="1"/>
</dbReference>